<dbReference type="PROSITE" id="PS50932">
    <property type="entry name" value="HTH_LACI_2"/>
    <property type="match status" value="1"/>
</dbReference>
<organism evidence="6 7">
    <name type="scientific">Sinomonas cyclohexanicum</name>
    <name type="common">Corynebacterium cyclohexanicum</name>
    <dbReference type="NCBI Taxonomy" id="322009"/>
    <lineage>
        <taxon>Bacteria</taxon>
        <taxon>Bacillati</taxon>
        <taxon>Actinomycetota</taxon>
        <taxon>Actinomycetes</taxon>
        <taxon>Micrococcales</taxon>
        <taxon>Micrococcaceae</taxon>
        <taxon>Sinomonas</taxon>
    </lineage>
</organism>
<feature type="domain" description="HTH lacI-type" evidence="5">
    <location>
        <begin position="4"/>
        <end position="59"/>
    </location>
</feature>
<dbReference type="PANTHER" id="PTHR30146">
    <property type="entry name" value="LACI-RELATED TRANSCRIPTIONAL REPRESSOR"/>
    <property type="match status" value="1"/>
</dbReference>
<protein>
    <submittedName>
        <fullName evidence="6">LacI family transcriptional regulator</fullName>
    </submittedName>
</protein>
<dbReference type="InterPro" id="IPR010982">
    <property type="entry name" value="Lambda_DNA-bd_dom_sf"/>
</dbReference>
<evidence type="ECO:0000256" key="3">
    <source>
        <dbReference type="ARBA" id="ARBA00023163"/>
    </source>
</evidence>
<dbReference type="InterPro" id="IPR000843">
    <property type="entry name" value="HTH_LacI"/>
</dbReference>
<dbReference type="PROSITE" id="PS00356">
    <property type="entry name" value="HTH_LACI_1"/>
    <property type="match status" value="1"/>
</dbReference>
<dbReference type="InterPro" id="IPR001761">
    <property type="entry name" value="Peripla_BP/Lac1_sug-bd_dom"/>
</dbReference>
<accession>A0ABM7PQ24</accession>
<feature type="region of interest" description="Disordered" evidence="4">
    <location>
        <begin position="349"/>
        <end position="373"/>
    </location>
</feature>
<dbReference type="CDD" id="cd01392">
    <property type="entry name" value="HTH_LacI"/>
    <property type="match status" value="1"/>
</dbReference>
<evidence type="ECO:0000313" key="7">
    <source>
        <dbReference type="Proteomes" id="UP001319861"/>
    </source>
</evidence>
<dbReference type="Pfam" id="PF00356">
    <property type="entry name" value="LacI"/>
    <property type="match status" value="1"/>
</dbReference>
<dbReference type="SMART" id="SM00354">
    <property type="entry name" value="HTH_LACI"/>
    <property type="match status" value="1"/>
</dbReference>
<dbReference type="CDD" id="cd06267">
    <property type="entry name" value="PBP1_LacI_sugar_binding-like"/>
    <property type="match status" value="1"/>
</dbReference>
<keyword evidence="7" id="KW-1185">Reference proteome</keyword>
<evidence type="ECO:0000313" key="6">
    <source>
        <dbReference type="EMBL" id="BCT74285.1"/>
    </source>
</evidence>
<gene>
    <name evidence="6" type="ORF">SCMU_01270</name>
</gene>
<keyword evidence="2" id="KW-0238">DNA-binding</keyword>
<dbReference type="RefSeq" id="WP_229231040.1">
    <property type="nucleotide sequence ID" value="NZ_AP024525.1"/>
</dbReference>
<evidence type="ECO:0000256" key="1">
    <source>
        <dbReference type="ARBA" id="ARBA00023015"/>
    </source>
</evidence>
<name>A0ABM7PQ24_SINCY</name>
<dbReference type="SUPFAM" id="SSF53822">
    <property type="entry name" value="Periplasmic binding protein-like I"/>
    <property type="match status" value="1"/>
</dbReference>
<keyword evidence="1" id="KW-0805">Transcription regulation</keyword>
<dbReference type="EMBL" id="AP024525">
    <property type="protein sequence ID" value="BCT74285.1"/>
    <property type="molecule type" value="Genomic_DNA"/>
</dbReference>
<dbReference type="Gene3D" id="3.40.50.2300">
    <property type="match status" value="3"/>
</dbReference>
<dbReference type="Proteomes" id="UP001319861">
    <property type="component" value="Chromosome"/>
</dbReference>
<dbReference type="Pfam" id="PF13377">
    <property type="entry name" value="Peripla_BP_3"/>
    <property type="match status" value="1"/>
</dbReference>
<feature type="compositionally biased region" description="Low complexity" evidence="4">
    <location>
        <begin position="351"/>
        <end position="362"/>
    </location>
</feature>
<dbReference type="InterPro" id="IPR046335">
    <property type="entry name" value="LacI/GalR-like_sensor"/>
</dbReference>
<reference evidence="6 7" key="1">
    <citation type="journal article" date="2021" name="J. Biosci. Bioeng.">
        <title>Identification and characterization of a chc gene cluster responsible for the aromatization pathway of cyclohexanecarboxylate degradation in Sinomonas cyclohexanicum ATCC 51369.</title>
        <authorList>
            <person name="Yamamoto T."/>
            <person name="Hasegawa Y."/>
            <person name="Lau P.C.K."/>
            <person name="Iwaki H."/>
        </authorList>
    </citation>
    <scope>NUCLEOTIDE SEQUENCE [LARGE SCALE GENOMIC DNA]</scope>
    <source>
        <strain evidence="6 7">ATCC 51369</strain>
    </source>
</reference>
<sequence>MAAVKLSDVAREAGVSPATASRVLNGSARTPAAEIAERVRAAAAALGYIPNAQAQALARSSSGLLGLVVHDIADPYFSSIARGVQAAARAHGKTLLLISTEGTPAEERDAVEAFASRRTDAIVMAGSRSLREADSADNDALAHAAARYEENGGTVVMVGSPLLPPTHDGGDAPPQPGSPGAGAESGPGSGAQVLEIPNEALAADLARELVGAGWSRFAVVAGPEGLVTSDLRLAGFRRGLREVGAPEAEVLRAAFNRAGGFGAAEALEALAGSGSGDGGAAGERLCVFAVNDRMAMGAVAGLRARGLSAPDDYGIAGFDDIDTLADFVPELTTVHLDLEQMGHDAASAALASGHTGARSAGSRGAGSHGGALPPAVGRVVVRASTAR</sequence>
<feature type="region of interest" description="Disordered" evidence="4">
    <location>
        <begin position="157"/>
        <end position="191"/>
    </location>
</feature>
<dbReference type="Gene3D" id="1.10.260.40">
    <property type="entry name" value="lambda repressor-like DNA-binding domains"/>
    <property type="match status" value="1"/>
</dbReference>
<keyword evidence="3" id="KW-0804">Transcription</keyword>
<feature type="compositionally biased region" description="Gly residues" evidence="4">
    <location>
        <begin position="179"/>
        <end position="189"/>
    </location>
</feature>
<evidence type="ECO:0000256" key="4">
    <source>
        <dbReference type="SAM" id="MobiDB-lite"/>
    </source>
</evidence>
<dbReference type="SUPFAM" id="SSF47413">
    <property type="entry name" value="lambda repressor-like DNA-binding domains"/>
    <property type="match status" value="1"/>
</dbReference>
<dbReference type="Pfam" id="PF00532">
    <property type="entry name" value="Peripla_BP_1"/>
    <property type="match status" value="1"/>
</dbReference>
<dbReference type="InterPro" id="IPR028082">
    <property type="entry name" value="Peripla_BP_I"/>
</dbReference>
<dbReference type="PANTHER" id="PTHR30146:SF153">
    <property type="entry name" value="LACTOSE OPERON REPRESSOR"/>
    <property type="match status" value="1"/>
</dbReference>
<evidence type="ECO:0000259" key="5">
    <source>
        <dbReference type="PROSITE" id="PS50932"/>
    </source>
</evidence>
<evidence type="ECO:0000256" key="2">
    <source>
        <dbReference type="ARBA" id="ARBA00023125"/>
    </source>
</evidence>
<proteinExistence type="predicted"/>